<dbReference type="Proteomes" id="UP000008744">
    <property type="component" value="Unassembled WGS sequence"/>
</dbReference>
<evidence type="ECO:0000313" key="3">
    <source>
        <dbReference type="EMBL" id="EDW34947.1"/>
    </source>
</evidence>
<evidence type="ECO:0000256" key="1">
    <source>
        <dbReference type="SAM" id="MobiDB-lite"/>
    </source>
</evidence>
<organism evidence="4">
    <name type="scientific">Drosophila persimilis</name>
    <name type="common">Fruit fly</name>
    <dbReference type="NCBI Taxonomy" id="7234"/>
    <lineage>
        <taxon>Eukaryota</taxon>
        <taxon>Metazoa</taxon>
        <taxon>Ecdysozoa</taxon>
        <taxon>Arthropoda</taxon>
        <taxon>Hexapoda</taxon>
        <taxon>Insecta</taxon>
        <taxon>Pterygota</taxon>
        <taxon>Neoptera</taxon>
        <taxon>Endopterygota</taxon>
        <taxon>Diptera</taxon>
        <taxon>Brachycera</taxon>
        <taxon>Muscomorpha</taxon>
        <taxon>Ephydroidea</taxon>
        <taxon>Drosophilidae</taxon>
        <taxon>Drosophila</taxon>
        <taxon>Sophophora</taxon>
    </lineage>
</organism>
<accession>B4IRC7</accession>
<dbReference type="AlphaFoldDB" id="B4IRC7"/>
<dbReference type="InterPro" id="IPR040676">
    <property type="entry name" value="DUF5641"/>
</dbReference>
<gene>
    <name evidence="3" type="primary">Dper\GL17814</name>
    <name evidence="3" type="ORF">Dper_GL17814</name>
</gene>
<reference evidence="3 4" key="1">
    <citation type="journal article" date="2007" name="Nature">
        <title>Evolution of genes and genomes on the Drosophila phylogeny.</title>
        <authorList>
            <consortium name="Drosophila 12 Genomes Consortium"/>
            <person name="Clark A.G."/>
            <person name="Eisen M.B."/>
            <person name="Smith D.R."/>
            <person name="Bergman C.M."/>
            <person name="Oliver B."/>
            <person name="Markow T.A."/>
            <person name="Kaufman T.C."/>
            <person name="Kellis M."/>
            <person name="Gelbart W."/>
            <person name="Iyer V.N."/>
            <person name="Pollard D.A."/>
            <person name="Sackton T.B."/>
            <person name="Larracuente A.M."/>
            <person name="Singh N.D."/>
            <person name="Abad J.P."/>
            <person name="Abt D.N."/>
            <person name="Adryan B."/>
            <person name="Aguade M."/>
            <person name="Akashi H."/>
            <person name="Anderson W.W."/>
            <person name="Aquadro C.F."/>
            <person name="Ardell D.H."/>
            <person name="Arguello R."/>
            <person name="Artieri C.G."/>
            <person name="Barbash D.A."/>
            <person name="Barker D."/>
            <person name="Barsanti P."/>
            <person name="Batterham P."/>
            <person name="Batzoglou S."/>
            <person name="Begun D."/>
            <person name="Bhutkar A."/>
            <person name="Blanco E."/>
            <person name="Bosak S.A."/>
            <person name="Bradley R.K."/>
            <person name="Brand A.D."/>
            <person name="Brent M.R."/>
            <person name="Brooks A.N."/>
            <person name="Brown R.H."/>
            <person name="Butlin R.K."/>
            <person name="Caggese C."/>
            <person name="Calvi B.R."/>
            <person name="Bernardo de Carvalho A."/>
            <person name="Caspi A."/>
            <person name="Castrezana S."/>
            <person name="Celniker S.E."/>
            <person name="Chang J.L."/>
            <person name="Chapple C."/>
            <person name="Chatterji S."/>
            <person name="Chinwalla A."/>
            <person name="Civetta A."/>
            <person name="Clifton S.W."/>
            <person name="Comeron J.M."/>
            <person name="Costello J.C."/>
            <person name="Coyne J.A."/>
            <person name="Daub J."/>
            <person name="David R.G."/>
            <person name="Delcher A.L."/>
            <person name="Delehaunty K."/>
            <person name="Do C.B."/>
            <person name="Ebling H."/>
            <person name="Edwards K."/>
            <person name="Eickbush T."/>
            <person name="Evans J.D."/>
            <person name="Filipski A."/>
            <person name="Findeiss S."/>
            <person name="Freyhult E."/>
            <person name="Fulton L."/>
            <person name="Fulton R."/>
            <person name="Garcia A.C."/>
            <person name="Gardiner A."/>
            <person name="Garfield D.A."/>
            <person name="Garvin B.E."/>
            <person name="Gibson G."/>
            <person name="Gilbert D."/>
            <person name="Gnerre S."/>
            <person name="Godfrey J."/>
            <person name="Good R."/>
            <person name="Gotea V."/>
            <person name="Gravely B."/>
            <person name="Greenberg A.J."/>
            <person name="Griffiths-Jones S."/>
            <person name="Gross S."/>
            <person name="Guigo R."/>
            <person name="Gustafson E.A."/>
            <person name="Haerty W."/>
            <person name="Hahn M.W."/>
            <person name="Halligan D.L."/>
            <person name="Halpern A.L."/>
            <person name="Halter G.M."/>
            <person name="Han M.V."/>
            <person name="Heger A."/>
            <person name="Hillier L."/>
            <person name="Hinrichs A.S."/>
            <person name="Holmes I."/>
            <person name="Hoskins R.A."/>
            <person name="Hubisz M.J."/>
            <person name="Hultmark D."/>
            <person name="Huntley M.A."/>
            <person name="Jaffe D.B."/>
            <person name="Jagadeeshan S."/>
            <person name="Jeck W.R."/>
            <person name="Johnson J."/>
            <person name="Jones C.D."/>
            <person name="Jordan W.C."/>
            <person name="Karpen G.H."/>
            <person name="Kataoka E."/>
            <person name="Keightley P.D."/>
            <person name="Kheradpour P."/>
            <person name="Kirkness E.F."/>
            <person name="Koerich L.B."/>
            <person name="Kristiansen K."/>
            <person name="Kudrna D."/>
            <person name="Kulathinal R.J."/>
            <person name="Kumar S."/>
            <person name="Kwok R."/>
            <person name="Lander E."/>
            <person name="Langley C.H."/>
            <person name="Lapoint R."/>
            <person name="Lazzaro B.P."/>
            <person name="Lee S.J."/>
            <person name="Levesque L."/>
            <person name="Li R."/>
            <person name="Lin C.F."/>
            <person name="Lin M.F."/>
            <person name="Lindblad-Toh K."/>
            <person name="Llopart A."/>
            <person name="Long M."/>
            <person name="Low L."/>
            <person name="Lozovsky E."/>
            <person name="Lu J."/>
            <person name="Luo M."/>
            <person name="Machado C.A."/>
            <person name="Makalowski W."/>
            <person name="Marzo M."/>
            <person name="Matsuda M."/>
            <person name="Matzkin L."/>
            <person name="McAllister B."/>
            <person name="McBride C.S."/>
            <person name="McKernan B."/>
            <person name="McKernan K."/>
            <person name="Mendez-Lago M."/>
            <person name="Minx P."/>
            <person name="Mollenhauer M.U."/>
            <person name="Montooth K."/>
            <person name="Mount S.M."/>
            <person name="Mu X."/>
            <person name="Myers E."/>
            <person name="Negre B."/>
            <person name="Newfeld S."/>
            <person name="Nielsen R."/>
            <person name="Noor M.A."/>
            <person name="O'Grady P."/>
            <person name="Pachter L."/>
            <person name="Papaceit M."/>
            <person name="Parisi M.J."/>
            <person name="Parisi M."/>
            <person name="Parts L."/>
            <person name="Pedersen J.S."/>
            <person name="Pesole G."/>
            <person name="Phillippy A.M."/>
            <person name="Ponting C.P."/>
            <person name="Pop M."/>
            <person name="Porcelli D."/>
            <person name="Powell J.R."/>
            <person name="Prohaska S."/>
            <person name="Pruitt K."/>
            <person name="Puig M."/>
            <person name="Quesneville H."/>
            <person name="Ram K.R."/>
            <person name="Rand D."/>
            <person name="Rasmussen M.D."/>
            <person name="Reed L.K."/>
            <person name="Reenan R."/>
            <person name="Reily A."/>
            <person name="Remington K.A."/>
            <person name="Rieger T.T."/>
            <person name="Ritchie M.G."/>
            <person name="Robin C."/>
            <person name="Rogers Y.H."/>
            <person name="Rohde C."/>
            <person name="Rozas J."/>
            <person name="Rubenfield M.J."/>
            <person name="Ruiz A."/>
            <person name="Russo S."/>
            <person name="Salzberg S.L."/>
            <person name="Sanchez-Gracia A."/>
            <person name="Saranga D.J."/>
            <person name="Sato H."/>
            <person name="Schaeffer S.W."/>
            <person name="Schatz M.C."/>
            <person name="Schlenke T."/>
            <person name="Schwartz R."/>
            <person name="Segarra C."/>
            <person name="Singh R.S."/>
            <person name="Sirot L."/>
            <person name="Sirota M."/>
            <person name="Sisneros N.B."/>
            <person name="Smith C.D."/>
            <person name="Smith T.F."/>
            <person name="Spieth J."/>
            <person name="Stage D.E."/>
            <person name="Stark A."/>
            <person name="Stephan W."/>
            <person name="Strausberg R.L."/>
            <person name="Strempel S."/>
            <person name="Sturgill D."/>
            <person name="Sutton G."/>
            <person name="Sutton G.G."/>
            <person name="Tao W."/>
            <person name="Teichmann S."/>
            <person name="Tobari Y.N."/>
            <person name="Tomimura Y."/>
            <person name="Tsolas J.M."/>
            <person name="Valente V.L."/>
            <person name="Venter E."/>
            <person name="Venter J.C."/>
            <person name="Vicario S."/>
            <person name="Vieira F.G."/>
            <person name="Vilella A.J."/>
            <person name="Villasante A."/>
            <person name="Walenz B."/>
            <person name="Wang J."/>
            <person name="Wasserman M."/>
            <person name="Watts T."/>
            <person name="Wilson D."/>
            <person name="Wilson R.K."/>
            <person name="Wing R.A."/>
            <person name="Wolfner M.F."/>
            <person name="Wong A."/>
            <person name="Wong G.K."/>
            <person name="Wu C.I."/>
            <person name="Wu G."/>
            <person name="Yamamoto D."/>
            <person name="Yang H.P."/>
            <person name="Yang S.P."/>
            <person name="Yorke J.A."/>
            <person name="Yoshida K."/>
            <person name="Zdobnov E."/>
            <person name="Zhang P."/>
            <person name="Zhang Y."/>
            <person name="Zimin A.V."/>
            <person name="Baldwin J."/>
            <person name="Abdouelleil A."/>
            <person name="Abdulkadir J."/>
            <person name="Abebe A."/>
            <person name="Abera B."/>
            <person name="Abreu J."/>
            <person name="Acer S.C."/>
            <person name="Aftuck L."/>
            <person name="Alexander A."/>
            <person name="An P."/>
            <person name="Anderson E."/>
            <person name="Anderson S."/>
            <person name="Arachi H."/>
            <person name="Azer M."/>
            <person name="Bachantsang P."/>
            <person name="Barry A."/>
            <person name="Bayul T."/>
            <person name="Berlin A."/>
            <person name="Bessette D."/>
            <person name="Bloom T."/>
            <person name="Blye J."/>
            <person name="Boguslavskiy L."/>
            <person name="Bonnet C."/>
            <person name="Boukhgalter B."/>
            <person name="Bourzgui I."/>
            <person name="Brown A."/>
            <person name="Cahill P."/>
            <person name="Channer S."/>
            <person name="Cheshatsang Y."/>
            <person name="Chuda L."/>
            <person name="Citroen M."/>
            <person name="Collymore A."/>
            <person name="Cooke P."/>
            <person name="Costello M."/>
            <person name="D'Aco K."/>
            <person name="Daza R."/>
            <person name="De Haan G."/>
            <person name="DeGray S."/>
            <person name="DeMaso C."/>
            <person name="Dhargay N."/>
            <person name="Dooley K."/>
            <person name="Dooley E."/>
            <person name="Doricent M."/>
            <person name="Dorje P."/>
            <person name="Dorjee K."/>
            <person name="Dupes A."/>
            <person name="Elong R."/>
            <person name="Falk J."/>
            <person name="Farina A."/>
            <person name="Faro S."/>
            <person name="Ferguson D."/>
            <person name="Fisher S."/>
            <person name="Foley C.D."/>
            <person name="Franke A."/>
            <person name="Friedrich D."/>
            <person name="Gadbois L."/>
            <person name="Gearin G."/>
            <person name="Gearin C.R."/>
            <person name="Giannoukos G."/>
            <person name="Goode T."/>
            <person name="Graham J."/>
            <person name="Grandbois E."/>
            <person name="Grewal S."/>
            <person name="Gyaltsen K."/>
            <person name="Hafez N."/>
            <person name="Hagos B."/>
            <person name="Hall J."/>
            <person name="Henson C."/>
            <person name="Hollinger A."/>
            <person name="Honan T."/>
            <person name="Huard M.D."/>
            <person name="Hughes L."/>
            <person name="Hurhula B."/>
            <person name="Husby M.E."/>
            <person name="Kamat A."/>
            <person name="Kanga B."/>
            <person name="Kashin S."/>
            <person name="Khazanovich D."/>
            <person name="Kisner P."/>
            <person name="Lance K."/>
            <person name="Lara M."/>
            <person name="Lee W."/>
            <person name="Lennon N."/>
            <person name="Letendre F."/>
            <person name="LeVine R."/>
            <person name="Lipovsky A."/>
            <person name="Liu X."/>
            <person name="Liu J."/>
            <person name="Liu S."/>
            <person name="Lokyitsang T."/>
            <person name="Lokyitsang Y."/>
            <person name="Lubonja R."/>
            <person name="Lui A."/>
            <person name="MacDonald P."/>
            <person name="Magnisalis V."/>
            <person name="Maru K."/>
            <person name="Matthews C."/>
            <person name="McCusker W."/>
            <person name="McDonough S."/>
            <person name="Mehta T."/>
            <person name="Meldrim J."/>
            <person name="Meneus L."/>
            <person name="Mihai O."/>
            <person name="Mihalev A."/>
            <person name="Mihova T."/>
            <person name="Mittelman R."/>
            <person name="Mlenga V."/>
            <person name="Montmayeur A."/>
            <person name="Mulrain L."/>
            <person name="Navidi A."/>
            <person name="Naylor J."/>
            <person name="Negash T."/>
            <person name="Nguyen T."/>
            <person name="Nguyen N."/>
            <person name="Nicol R."/>
            <person name="Norbu C."/>
            <person name="Norbu N."/>
            <person name="Novod N."/>
            <person name="O'Neill B."/>
            <person name="Osman S."/>
            <person name="Markiewicz E."/>
            <person name="Oyono O.L."/>
            <person name="Patti C."/>
            <person name="Phunkhang P."/>
            <person name="Pierre F."/>
            <person name="Priest M."/>
            <person name="Raghuraman S."/>
            <person name="Rege F."/>
            <person name="Reyes R."/>
            <person name="Rise C."/>
            <person name="Rogov P."/>
            <person name="Ross K."/>
            <person name="Ryan E."/>
            <person name="Settipalli S."/>
            <person name="Shea T."/>
            <person name="Sherpa N."/>
            <person name="Shi L."/>
            <person name="Shih D."/>
            <person name="Sparrow T."/>
            <person name="Spaulding J."/>
            <person name="Stalker J."/>
            <person name="Stange-Thomann N."/>
            <person name="Stavropoulos S."/>
            <person name="Stone C."/>
            <person name="Strader C."/>
            <person name="Tesfaye S."/>
            <person name="Thomson T."/>
            <person name="Thoulutsang Y."/>
            <person name="Thoulutsang D."/>
            <person name="Topham K."/>
            <person name="Topping I."/>
            <person name="Tsamla T."/>
            <person name="Vassiliev H."/>
            <person name="Vo A."/>
            <person name="Wangchuk T."/>
            <person name="Wangdi T."/>
            <person name="Weiand M."/>
            <person name="Wilkinson J."/>
            <person name="Wilson A."/>
            <person name="Yadav S."/>
            <person name="Young G."/>
            <person name="Yu Q."/>
            <person name="Zembek L."/>
            <person name="Zhong D."/>
            <person name="Zimmer A."/>
            <person name="Zwirko Z."/>
            <person name="Jaffe D.B."/>
            <person name="Alvarez P."/>
            <person name="Brockman W."/>
            <person name="Butler J."/>
            <person name="Chin C."/>
            <person name="Gnerre S."/>
            <person name="Grabherr M."/>
            <person name="Kleber M."/>
            <person name="Mauceli E."/>
            <person name="MacCallum I."/>
        </authorList>
    </citation>
    <scope>NUCLEOTIDE SEQUENCE [LARGE SCALE GENOMIC DNA]</scope>
    <source>
        <strain evidence="4">MSH-3 / Tucson 14011-0111.49</strain>
    </source>
</reference>
<keyword evidence="4" id="KW-1185">Reference proteome</keyword>
<dbReference type="STRING" id="7234.B4IRC7"/>
<dbReference type="HOGENOM" id="CLU_000526_4_1_1"/>
<evidence type="ECO:0000313" key="4">
    <source>
        <dbReference type="Proteomes" id="UP000008744"/>
    </source>
</evidence>
<proteinExistence type="predicted"/>
<feature type="domain" description="DUF5641" evidence="2">
    <location>
        <begin position="2"/>
        <end position="65"/>
    </location>
</feature>
<dbReference type="Pfam" id="PF18701">
    <property type="entry name" value="DUF5641"/>
    <property type="match status" value="1"/>
</dbReference>
<name>B4IRC7_DROPE</name>
<dbReference type="PANTHER" id="PTHR47331:SF5">
    <property type="entry name" value="RIBONUCLEASE H"/>
    <property type="match status" value="1"/>
</dbReference>
<dbReference type="PhylomeDB" id="B4IRC7"/>
<dbReference type="PANTHER" id="PTHR47331">
    <property type="entry name" value="PHD-TYPE DOMAIN-CONTAINING PROTEIN"/>
    <property type="match status" value="1"/>
</dbReference>
<dbReference type="EMBL" id="CH692515">
    <property type="protein sequence ID" value="EDW34947.1"/>
    <property type="molecule type" value="Genomic_DNA"/>
</dbReference>
<protein>
    <submittedName>
        <fullName evidence="3">GL17814</fullName>
    </submittedName>
</protein>
<dbReference type="OMA" id="QWILARV"/>
<feature type="region of interest" description="Disordered" evidence="1">
    <location>
        <begin position="72"/>
        <end position="99"/>
    </location>
</feature>
<sequence>MFWQQWSREYVLGLQIRCKWHQEEPNIKKGDLVIVAEDNLPPQQWLLGRVVGTTAGQDGRVRVVVQEANPQGPFKAPLHGTVSTGTSRYGHGQHEISSF</sequence>
<evidence type="ECO:0000259" key="2">
    <source>
        <dbReference type="Pfam" id="PF18701"/>
    </source>
</evidence>